<name>A0A375CL96_9BURK</name>
<gene>
    <name evidence="2" type="ORF">CBM2586_B30093</name>
</gene>
<evidence type="ECO:0000256" key="1">
    <source>
        <dbReference type="SAM" id="MobiDB-lite"/>
    </source>
</evidence>
<comment type="caution">
    <text evidence="2">The sequence shown here is derived from an EMBL/GenBank/DDBJ whole genome shotgun (WGS) entry which is preliminary data.</text>
</comment>
<organism evidence="2">
    <name type="scientific">Cupriavidus taiwanensis</name>
    <dbReference type="NCBI Taxonomy" id="164546"/>
    <lineage>
        <taxon>Bacteria</taxon>
        <taxon>Pseudomonadati</taxon>
        <taxon>Pseudomonadota</taxon>
        <taxon>Betaproteobacteria</taxon>
        <taxon>Burkholderiales</taxon>
        <taxon>Burkholderiaceae</taxon>
        <taxon>Cupriavidus</taxon>
    </lineage>
</organism>
<protein>
    <submittedName>
        <fullName evidence="2">Uncharacterized protein</fullName>
    </submittedName>
</protein>
<dbReference type="EMBL" id="OFSN01000021">
    <property type="protein sequence ID" value="SOY74728.1"/>
    <property type="molecule type" value="Genomic_DNA"/>
</dbReference>
<sequence length="77" mass="8476">MHSGGAAMHAHSPPHPMRGRLCRTTANPDLPPQRTGHLASGFAHARHKCSIEHILCQKSPLNTRSLALPRDRSIWPT</sequence>
<dbReference type="AlphaFoldDB" id="A0A375CL96"/>
<evidence type="ECO:0000313" key="2">
    <source>
        <dbReference type="EMBL" id="SOY74728.1"/>
    </source>
</evidence>
<accession>A0A375CL96</accession>
<proteinExistence type="predicted"/>
<reference evidence="2" key="1">
    <citation type="submission" date="2018-01" db="EMBL/GenBank/DDBJ databases">
        <authorList>
            <person name="Clerissi C."/>
        </authorList>
    </citation>
    <scope>NUCLEOTIDE SEQUENCE</scope>
    <source>
        <strain evidence="2">Cupriavidus taiwanensis LMG 19430</strain>
    </source>
</reference>
<dbReference type="Proteomes" id="UP000257016">
    <property type="component" value="Unassembled WGS sequence"/>
</dbReference>
<feature type="region of interest" description="Disordered" evidence="1">
    <location>
        <begin position="1"/>
        <end position="41"/>
    </location>
</feature>